<evidence type="ECO:0000313" key="1">
    <source>
        <dbReference type="EMBL" id="KAF5775053.1"/>
    </source>
</evidence>
<name>A0A9K3EKH3_HELAN</name>
<evidence type="ECO:0000313" key="2">
    <source>
        <dbReference type="Proteomes" id="UP000215914"/>
    </source>
</evidence>
<dbReference type="Gramene" id="mRNA:HanXRQr2_Chr13g0607731">
    <property type="protein sequence ID" value="CDS:HanXRQr2_Chr13g0607731.1"/>
    <property type="gene ID" value="HanXRQr2_Chr13g0607731"/>
</dbReference>
<dbReference type="Proteomes" id="UP000215914">
    <property type="component" value="Unassembled WGS sequence"/>
</dbReference>
<gene>
    <name evidence="1" type="ORF">HanXRQr2_Chr13g0607731</name>
</gene>
<dbReference type="AlphaFoldDB" id="A0A9K3EKH3"/>
<dbReference type="EMBL" id="MNCJ02000328">
    <property type="protein sequence ID" value="KAF5775053.1"/>
    <property type="molecule type" value="Genomic_DNA"/>
</dbReference>
<accession>A0A9K3EKH3</accession>
<reference evidence="1" key="1">
    <citation type="journal article" date="2017" name="Nature">
        <title>The sunflower genome provides insights into oil metabolism, flowering and Asterid evolution.</title>
        <authorList>
            <person name="Badouin H."/>
            <person name="Gouzy J."/>
            <person name="Grassa C.J."/>
            <person name="Murat F."/>
            <person name="Staton S.E."/>
            <person name="Cottret L."/>
            <person name="Lelandais-Briere C."/>
            <person name="Owens G.L."/>
            <person name="Carrere S."/>
            <person name="Mayjonade B."/>
            <person name="Legrand L."/>
            <person name="Gill N."/>
            <person name="Kane N.C."/>
            <person name="Bowers J.E."/>
            <person name="Hubner S."/>
            <person name="Bellec A."/>
            <person name="Berard A."/>
            <person name="Berges H."/>
            <person name="Blanchet N."/>
            <person name="Boniface M.C."/>
            <person name="Brunel D."/>
            <person name="Catrice O."/>
            <person name="Chaidir N."/>
            <person name="Claudel C."/>
            <person name="Donnadieu C."/>
            <person name="Faraut T."/>
            <person name="Fievet G."/>
            <person name="Helmstetter N."/>
            <person name="King M."/>
            <person name="Knapp S.J."/>
            <person name="Lai Z."/>
            <person name="Le Paslier M.C."/>
            <person name="Lippi Y."/>
            <person name="Lorenzon L."/>
            <person name="Mandel J.R."/>
            <person name="Marage G."/>
            <person name="Marchand G."/>
            <person name="Marquand E."/>
            <person name="Bret-Mestries E."/>
            <person name="Morien E."/>
            <person name="Nambeesan S."/>
            <person name="Nguyen T."/>
            <person name="Pegot-Espagnet P."/>
            <person name="Pouilly N."/>
            <person name="Raftis F."/>
            <person name="Sallet E."/>
            <person name="Schiex T."/>
            <person name="Thomas J."/>
            <person name="Vandecasteele C."/>
            <person name="Vares D."/>
            <person name="Vear F."/>
            <person name="Vautrin S."/>
            <person name="Crespi M."/>
            <person name="Mangin B."/>
            <person name="Burke J.M."/>
            <person name="Salse J."/>
            <person name="Munos S."/>
            <person name="Vincourt P."/>
            <person name="Rieseberg L.H."/>
            <person name="Langlade N.B."/>
        </authorList>
    </citation>
    <scope>NUCLEOTIDE SEQUENCE</scope>
    <source>
        <tissue evidence="1">Leaves</tissue>
    </source>
</reference>
<organism evidence="1 2">
    <name type="scientific">Helianthus annuus</name>
    <name type="common">Common sunflower</name>
    <dbReference type="NCBI Taxonomy" id="4232"/>
    <lineage>
        <taxon>Eukaryota</taxon>
        <taxon>Viridiplantae</taxon>
        <taxon>Streptophyta</taxon>
        <taxon>Embryophyta</taxon>
        <taxon>Tracheophyta</taxon>
        <taxon>Spermatophyta</taxon>
        <taxon>Magnoliopsida</taxon>
        <taxon>eudicotyledons</taxon>
        <taxon>Gunneridae</taxon>
        <taxon>Pentapetalae</taxon>
        <taxon>asterids</taxon>
        <taxon>campanulids</taxon>
        <taxon>Asterales</taxon>
        <taxon>Asteraceae</taxon>
        <taxon>Asteroideae</taxon>
        <taxon>Heliantheae alliance</taxon>
        <taxon>Heliantheae</taxon>
        <taxon>Helianthus</taxon>
    </lineage>
</organism>
<reference evidence="1" key="2">
    <citation type="submission" date="2020-06" db="EMBL/GenBank/DDBJ databases">
        <title>Helianthus annuus Genome sequencing and assembly Release 2.</title>
        <authorList>
            <person name="Gouzy J."/>
            <person name="Langlade N."/>
            <person name="Munos S."/>
        </authorList>
    </citation>
    <scope>NUCLEOTIDE SEQUENCE</scope>
    <source>
        <tissue evidence="1">Leaves</tissue>
    </source>
</reference>
<proteinExistence type="predicted"/>
<protein>
    <submittedName>
        <fullName evidence="1">Uncharacterized protein</fullName>
    </submittedName>
</protein>
<sequence length="53" mass="5698">MLSLLLQKSSGRAYLGPLPNSPSAHHVLCCHSLDASLCRLPQPNLSSVARFLP</sequence>
<keyword evidence="2" id="KW-1185">Reference proteome</keyword>
<comment type="caution">
    <text evidence="1">The sequence shown here is derived from an EMBL/GenBank/DDBJ whole genome shotgun (WGS) entry which is preliminary data.</text>
</comment>